<reference evidence="1 2" key="1">
    <citation type="submission" date="2018-04" db="EMBL/GenBank/DDBJ databases">
        <title>Genomic Encyclopedia of Archaeal and Bacterial Type Strains, Phase II (KMG-II): from individual species to whole genera.</title>
        <authorList>
            <person name="Goeker M."/>
        </authorList>
    </citation>
    <scope>NUCLEOTIDE SEQUENCE [LARGE SCALE GENOMIC DNA]</scope>
    <source>
        <strain evidence="1 2">DSM 5822</strain>
    </source>
</reference>
<name>A0A2T5IYB0_9GAMM</name>
<organism evidence="1 2">
    <name type="scientific">Agitococcus lubricus</name>
    <dbReference type="NCBI Taxonomy" id="1077255"/>
    <lineage>
        <taxon>Bacteria</taxon>
        <taxon>Pseudomonadati</taxon>
        <taxon>Pseudomonadota</taxon>
        <taxon>Gammaproteobacteria</taxon>
        <taxon>Moraxellales</taxon>
        <taxon>Moraxellaceae</taxon>
        <taxon>Agitococcus</taxon>
    </lineage>
</organism>
<comment type="caution">
    <text evidence="1">The sequence shown here is derived from an EMBL/GenBank/DDBJ whole genome shotgun (WGS) entry which is preliminary data.</text>
</comment>
<accession>A0A2T5IYB0</accession>
<dbReference type="EMBL" id="QAON01000010">
    <property type="protein sequence ID" value="PTQ88937.1"/>
    <property type="molecule type" value="Genomic_DNA"/>
</dbReference>
<gene>
    <name evidence="1" type="ORF">C8N29_11086</name>
</gene>
<evidence type="ECO:0000313" key="2">
    <source>
        <dbReference type="Proteomes" id="UP000244223"/>
    </source>
</evidence>
<evidence type="ECO:0000313" key="1">
    <source>
        <dbReference type="EMBL" id="PTQ88937.1"/>
    </source>
</evidence>
<dbReference type="Proteomes" id="UP000244223">
    <property type="component" value="Unassembled WGS sequence"/>
</dbReference>
<proteinExistence type="predicted"/>
<dbReference type="AlphaFoldDB" id="A0A2T5IYB0"/>
<dbReference type="RefSeq" id="WP_107866097.1">
    <property type="nucleotide sequence ID" value="NZ_QAON01000010.1"/>
</dbReference>
<dbReference type="OrthoDB" id="9553814at2"/>
<sequence>MSQFIHYKHQQLSSEQIVAYAQQYQDEDMWQLTGQDENYFPFLIGQSLTDFRIVYWSKRHGIMDYADDDPVRYYAFAYWLAENMHPVFASQAEAEQHALAREWPRVE</sequence>
<protein>
    <submittedName>
        <fullName evidence="1">Uncharacterized protein</fullName>
    </submittedName>
</protein>
<keyword evidence="2" id="KW-1185">Reference proteome</keyword>